<dbReference type="EMBL" id="BAAAJK010000018">
    <property type="protein sequence ID" value="GAA1392046.1"/>
    <property type="molecule type" value="Genomic_DNA"/>
</dbReference>
<sequence>MFRADPGSNGAAAVSSRAHRRRERPGPVGPTPDPIRTLVPVTGPSYARNVSGAAGRPAPTPGHRRVRPVPRPVAAGGPAGPFVAARDGSGGGRAGRGQP</sequence>
<feature type="region of interest" description="Disordered" evidence="1">
    <location>
        <begin position="1"/>
        <end position="99"/>
    </location>
</feature>
<name>A0ABN1XZ76_9PSEU</name>
<feature type="compositionally biased region" description="Low complexity" evidence="1">
    <location>
        <begin position="72"/>
        <end position="87"/>
    </location>
</feature>
<keyword evidence="3" id="KW-1185">Reference proteome</keyword>
<proteinExistence type="predicted"/>
<evidence type="ECO:0000313" key="3">
    <source>
        <dbReference type="Proteomes" id="UP001501414"/>
    </source>
</evidence>
<gene>
    <name evidence="2" type="ORF">GCM10009613_35740</name>
</gene>
<protein>
    <submittedName>
        <fullName evidence="2">Uncharacterized protein</fullName>
    </submittedName>
</protein>
<dbReference type="Proteomes" id="UP001501414">
    <property type="component" value="Unassembled WGS sequence"/>
</dbReference>
<evidence type="ECO:0000256" key="1">
    <source>
        <dbReference type="SAM" id="MobiDB-lite"/>
    </source>
</evidence>
<reference evidence="2 3" key="1">
    <citation type="journal article" date="2019" name="Int. J. Syst. Evol. Microbiol.">
        <title>The Global Catalogue of Microorganisms (GCM) 10K type strain sequencing project: providing services to taxonomists for standard genome sequencing and annotation.</title>
        <authorList>
            <consortium name="The Broad Institute Genomics Platform"/>
            <consortium name="The Broad Institute Genome Sequencing Center for Infectious Disease"/>
            <person name="Wu L."/>
            <person name="Ma J."/>
        </authorList>
    </citation>
    <scope>NUCLEOTIDE SEQUENCE [LARGE SCALE GENOMIC DNA]</scope>
    <source>
        <strain evidence="2 3">JCM 11896</strain>
    </source>
</reference>
<feature type="compositionally biased region" description="Gly residues" evidence="1">
    <location>
        <begin position="88"/>
        <end position="99"/>
    </location>
</feature>
<evidence type="ECO:0000313" key="2">
    <source>
        <dbReference type="EMBL" id="GAA1392046.1"/>
    </source>
</evidence>
<accession>A0ABN1XZ76</accession>
<comment type="caution">
    <text evidence="2">The sequence shown here is derived from an EMBL/GenBank/DDBJ whole genome shotgun (WGS) entry which is preliminary data.</text>
</comment>
<organism evidence="2 3">
    <name type="scientific">Pseudonocardia kongjuensis</name>
    <dbReference type="NCBI Taxonomy" id="102227"/>
    <lineage>
        <taxon>Bacteria</taxon>
        <taxon>Bacillati</taxon>
        <taxon>Actinomycetota</taxon>
        <taxon>Actinomycetes</taxon>
        <taxon>Pseudonocardiales</taxon>
        <taxon>Pseudonocardiaceae</taxon>
        <taxon>Pseudonocardia</taxon>
    </lineage>
</organism>